<dbReference type="GO" id="GO:0005886">
    <property type="term" value="C:plasma membrane"/>
    <property type="evidence" value="ECO:0007669"/>
    <property type="project" value="UniProtKB-SubCell"/>
</dbReference>
<dbReference type="STRING" id="1526.SAMN02910262_00383"/>
<evidence type="ECO:0000256" key="6">
    <source>
        <dbReference type="ARBA" id="ARBA00023136"/>
    </source>
</evidence>
<dbReference type="InterPro" id="IPR002528">
    <property type="entry name" value="MATE_fam"/>
</dbReference>
<feature type="transmembrane region" description="Helical" evidence="7">
    <location>
        <begin position="192"/>
        <end position="212"/>
    </location>
</feature>
<gene>
    <name evidence="8" type="ORF">SAMN04487771_100420</name>
</gene>
<proteinExistence type="predicted"/>
<keyword evidence="5 7" id="KW-1133">Transmembrane helix</keyword>
<dbReference type="AlphaFoldDB" id="A0A1I0BEJ4"/>
<keyword evidence="9" id="KW-1185">Reference proteome</keyword>
<dbReference type="CDD" id="cd13138">
    <property type="entry name" value="MATE_yoeA_like"/>
    <property type="match status" value="1"/>
</dbReference>
<organism evidence="8 9">
    <name type="scientific">[Clostridium] aminophilum</name>
    <dbReference type="NCBI Taxonomy" id="1526"/>
    <lineage>
        <taxon>Bacteria</taxon>
        <taxon>Bacillati</taxon>
        <taxon>Bacillota</taxon>
        <taxon>Clostridia</taxon>
        <taxon>Lachnospirales</taxon>
        <taxon>Lachnospiraceae</taxon>
    </lineage>
</organism>
<comment type="subcellular location">
    <subcellularLocation>
        <location evidence="1">Cell membrane</location>
        <topology evidence="1">Multi-pass membrane protein</topology>
    </subcellularLocation>
</comment>
<dbReference type="GO" id="GO:0042910">
    <property type="term" value="F:xenobiotic transmembrane transporter activity"/>
    <property type="evidence" value="ECO:0007669"/>
    <property type="project" value="InterPro"/>
</dbReference>
<keyword evidence="6 7" id="KW-0472">Membrane</keyword>
<feature type="transmembrane region" description="Helical" evidence="7">
    <location>
        <begin position="233"/>
        <end position="249"/>
    </location>
</feature>
<feature type="transmembrane region" description="Helical" evidence="7">
    <location>
        <begin position="132"/>
        <end position="151"/>
    </location>
</feature>
<keyword evidence="2" id="KW-0813">Transport</keyword>
<feature type="transmembrane region" description="Helical" evidence="7">
    <location>
        <begin position="255"/>
        <end position="274"/>
    </location>
</feature>
<dbReference type="NCBIfam" id="TIGR00797">
    <property type="entry name" value="matE"/>
    <property type="match status" value="1"/>
</dbReference>
<dbReference type="EMBL" id="FOIL01000004">
    <property type="protein sequence ID" value="SET05224.1"/>
    <property type="molecule type" value="Genomic_DNA"/>
</dbReference>
<feature type="transmembrane region" description="Helical" evidence="7">
    <location>
        <begin position="163"/>
        <end position="186"/>
    </location>
</feature>
<dbReference type="RefSeq" id="WP_074648410.1">
    <property type="nucleotide sequence ID" value="NZ_FOIL01000004.1"/>
</dbReference>
<dbReference type="PANTHER" id="PTHR43549:SF3">
    <property type="entry name" value="MULTIDRUG RESISTANCE PROTEIN YPNP-RELATED"/>
    <property type="match status" value="1"/>
</dbReference>
<dbReference type="PIRSF" id="PIRSF006603">
    <property type="entry name" value="DinF"/>
    <property type="match status" value="1"/>
</dbReference>
<dbReference type="eggNOG" id="COG0534">
    <property type="taxonomic scope" value="Bacteria"/>
</dbReference>
<evidence type="ECO:0000256" key="1">
    <source>
        <dbReference type="ARBA" id="ARBA00004651"/>
    </source>
</evidence>
<protein>
    <submittedName>
        <fullName evidence="8">Putative efflux protein, MATE family</fullName>
    </submittedName>
</protein>
<evidence type="ECO:0000256" key="7">
    <source>
        <dbReference type="SAM" id="Phobius"/>
    </source>
</evidence>
<keyword evidence="3" id="KW-1003">Cell membrane</keyword>
<reference evidence="9" key="1">
    <citation type="submission" date="2016-10" db="EMBL/GenBank/DDBJ databases">
        <authorList>
            <person name="Varghese N."/>
            <person name="Submissions S."/>
        </authorList>
    </citation>
    <scope>NUCLEOTIDE SEQUENCE [LARGE SCALE GENOMIC DNA]</scope>
    <source>
        <strain evidence="9">KH1P1</strain>
    </source>
</reference>
<evidence type="ECO:0000256" key="5">
    <source>
        <dbReference type="ARBA" id="ARBA00022989"/>
    </source>
</evidence>
<feature type="transmembrane region" description="Helical" evidence="7">
    <location>
        <begin position="97"/>
        <end position="120"/>
    </location>
</feature>
<dbReference type="InterPro" id="IPR052031">
    <property type="entry name" value="Membrane_Transporter-Flippase"/>
</dbReference>
<sequence>MVKNMTEGNPLKLILEFSFPLLLGNLFQQTYNVVDSAIVGRTLGADALGAVGSTASVQFLVLGFCIGICSGFAIPVAQRFGAGDLRGMRRDIFHSDVLTAVCALILTVVCSIFCGNILHLLQVPDNIFEDSYRYLLVIFLGIPFTLLYNLLSSMLRAVGDSRAPFLFLAFSAFLNILLDFFCILVLKMGCAGAAAATVISQAVSGVLCLLFIRKKVPTLQLEAEDRQFRADRAVRLFAMGAPMGLQYSITAIGSMVMQASVNALGSIYVSGFTAGMKIKQFALGPFDAVATGVSTFSGQNYGAGEEARVRKGIRIGVTICVIYAVLMGILMIIGGRVGSLLFVSADEGAVLDAAAQYLRCIGFMLWLLAFLNVCRMSTQALGFSGRAIFSGVVEMFARVGVCLLAAPHFGWNAICWADQAAWISASCYIVPTCIWCIGTMRRRRGKPADLHQEVD</sequence>
<feature type="transmembrane region" description="Helical" evidence="7">
    <location>
        <begin position="395"/>
        <end position="414"/>
    </location>
</feature>
<feature type="transmembrane region" description="Helical" evidence="7">
    <location>
        <begin position="354"/>
        <end position="374"/>
    </location>
</feature>
<feature type="transmembrane region" description="Helical" evidence="7">
    <location>
        <begin position="420"/>
        <end position="438"/>
    </location>
</feature>
<dbReference type="PANTHER" id="PTHR43549">
    <property type="entry name" value="MULTIDRUG RESISTANCE PROTEIN YPNP-RELATED"/>
    <property type="match status" value="1"/>
</dbReference>
<accession>A0A1I0BEJ4</accession>
<keyword evidence="4 7" id="KW-0812">Transmembrane</keyword>
<dbReference type="Pfam" id="PF01554">
    <property type="entry name" value="MatE"/>
    <property type="match status" value="2"/>
</dbReference>
<dbReference type="GO" id="GO:0015297">
    <property type="term" value="F:antiporter activity"/>
    <property type="evidence" value="ECO:0007669"/>
    <property type="project" value="InterPro"/>
</dbReference>
<dbReference type="Proteomes" id="UP000199820">
    <property type="component" value="Unassembled WGS sequence"/>
</dbReference>
<evidence type="ECO:0000256" key="4">
    <source>
        <dbReference type="ARBA" id="ARBA00022692"/>
    </source>
</evidence>
<feature type="transmembrane region" description="Helical" evidence="7">
    <location>
        <begin position="315"/>
        <end position="334"/>
    </location>
</feature>
<evidence type="ECO:0000256" key="2">
    <source>
        <dbReference type="ARBA" id="ARBA00022448"/>
    </source>
</evidence>
<evidence type="ECO:0000313" key="8">
    <source>
        <dbReference type="EMBL" id="SET05224.1"/>
    </source>
</evidence>
<name>A0A1I0BEJ4_9FIRM</name>
<evidence type="ECO:0000256" key="3">
    <source>
        <dbReference type="ARBA" id="ARBA00022475"/>
    </source>
</evidence>
<dbReference type="InterPro" id="IPR048279">
    <property type="entry name" value="MdtK-like"/>
</dbReference>
<evidence type="ECO:0000313" key="9">
    <source>
        <dbReference type="Proteomes" id="UP000199820"/>
    </source>
</evidence>
<feature type="transmembrane region" description="Helical" evidence="7">
    <location>
        <begin position="57"/>
        <end position="77"/>
    </location>
</feature>